<keyword evidence="6 17" id="KW-0067">ATP-binding</keyword>
<dbReference type="Pfam" id="PF02874">
    <property type="entry name" value="ATP-synt_ab_N"/>
    <property type="match status" value="1"/>
</dbReference>
<dbReference type="PANTHER" id="PTHR48082:SF2">
    <property type="entry name" value="ATP SYNTHASE SUBUNIT ALPHA, MITOCHONDRIAL"/>
    <property type="match status" value="1"/>
</dbReference>
<gene>
    <name evidence="17 21" type="primary">atpA</name>
    <name evidence="21" type="ORF">MHSWG343_08370</name>
</gene>
<comment type="caution">
    <text evidence="21">The sequence shown here is derived from an EMBL/GenBank/DDBJ whole genome shotgun (WGS) entry which is preliminary data.</text>
</comment>
<feature type="domain" description="ATPase F1/V1/A1 complex alpha/beta subunit nucleotide-binding" evidence="18">
    <location>
        <begin position="150"/>
        <end position="365"/>
    </location>
</feature>
<dbReference type="PANTHER" id="PTHR48082">
    <property type="entry name" value="ATP SYNTHASE SUBUNIT ALPHA, MITOCHONDRIAL"/>
    <property type="match status" value="1"/>
</dbReference>
<dbReference type="Pfam" id="PF00306">
    <property type="entry name" value="ATP-synt_ab_C"/>
    <property type="match status" value="1"/>
</dbReference>
<evidence type="ECO:0000313" key="22">
    <source>
        <dbReference type="Proteomes" id="UP000324831"/>
    </source>
</evidence>
<comment type="catalytic activity">
    <reaction evidence="12 17">
        <text>ATP + H2O + 4 H(+)(in) = ADP + phosphate + 5 H(+)(out)</text>
        <dbReference type="Rhea" id="RHEA:57720"/>
        <dbReference type="ChEBI" id="CHEBI:15377"/>
        <dbReference type="ChEBI" id="CHEBI:15378"/>
        <dbReference type="ChEBI" id="CHEBI:30616"/>
        <dbReference type="ChEBI" id="CHEBI:43474"/>
        <dbReference type="ChEBI" id="CHEBI:456216"/>
        <dbReference type="EC" id="7.1.2.2"/>
    </reaction>
</comment>
<dbReference type="GO" id="GO:0043531">
    <property type="term" value="F:ADP binding"/>
    <property type="evidence" value="ECO:0007669"/>
    <property type="project" value="TreeGrafter"/>
</dbReference>
<evidence type="ECO:0000256" key="10">
    <source>
        <dbReference type="ARBA" id="ARBA00023196"/>
    </source>
</evidence>
<evidence type="ECO:0000256" key="7">
    <source>
        <dbReference type="ARBA" id="ARBA00022967"/>
    </source>
</evidence>
<evidence type="ECO:0000259" key="20">
    <source>
        <dbReference type="Pfam" id="PF02874"/>
    </source>
</evidence>
<evidence type="ECO:0000256" key="16">
    <source>
        <dbReference type="ARBA" id="ARBA00080980"/>
    </source>
</evidence>
<feature type="site" description="Required for activity" evidence="17">
    <location>
        <position position="363"/>
    </location>
</feature>
<keyword evidence="11 17" id="KW-0066">ATP synthesis</keyword>
<evidence type="ECO:0000256" key="15">
    <source>
        <dbReference type="ARBA" id="ARBA00076569"/>
    </source>
</evidence>
<evidence type="ECO:0000313" key="21">
    <source>
        <dbReference type="EMBL" id="GCE63830.1"/>
    </source>
</evidence>
<keyword evidence="17" id="KW-1003">Cell membrane</keyword>
<dbReference type="InterPro" id="IPR005294">
    <property type="entry name" value="ATP_synth_F1_asu"/>
</dbReference>
<keyword evidence="5 17" id="KW-0547">Nucleotide-binding</keyword>
<evidence type="ECO:0000256" key="13">
    <source>
        <dbReference type="ARBA" id="ARBA00065879"/>
    </source>
</evidence>
<dbReference type="GO" id="GO:0046933">
    <property type="term" value="F:proton-transporting ATP synthase activity, rotational mechanism"/>
    <property type="evidence" value="ECO:0007669"/>
    <property type="project" value="UniProtKB-UniRule"/>
</dbReference>
<comment type="function">
    <text evidence="17">Produces ATP from ADP in the presence of a proton gradient across the membrane. The alpha chain is a regulatory subunit.</text>
</comment>
<feature type="domain" description="ATPase F1/V1/A1 complex alpha/beta subunit N-terminal" evidence="20">
    <location>
        <begin position="25"/>
        <end position="93"/>
    </location>
</feature>
<dbReference type="InterPro" id="IPR027417">
    <property type="entry name" value="P-loop_NTPase"/>
</dbReference>
<dbReference type="InterPro" id="IPR000793">
    <property type="entry name" value="ATP_synth_asu_C"/>
</dbReference>
<keyword evidence="10 17" id="KW-0139">CF(1)</keyword>
<name>A0A478FUV3_9MOLU</name>
<keyword evidence="8 17" id="KW-0406">Ion transport</keyword>
<evidence type="ECO:0000256" key="17">
    <source>
        <dbReference type="HAMAP-Rule" id="MF_01346"/>
    </source>
</evidence>
<evidence type="ECO:0000256" key="4">
    <source>
        <dbReference type="ARBA" id="ARBA00022448"/>
    </source>
</evidence>
<dbReference type="InterPro" id="IPR000194">
    <property type="entry name" value="ATPase_F1/V1/A1_a/bsu_nucl-bd"/>
</dbReference>
<evidence type="ECO:0000256" key="1">
    <source>
        <dbReference type="ARBA" id="ARBA00004202"/>
    </source>
</evidence>
<dbReference type="EMBL" id="BIMN01000004">
    <property type="protein sequence ID" value="GCE63830.1"/>
    <property type="molecule type" value="Genomic_DNA"/>
</dbReference>
<dbReference type="NCBIfam" id="TIGR00962">
    <property type="entry name" value="atpA"/>
    <property type="match status" value="1"/>
</dbReference>
<dbReference type="SUPFAM" id="SSF47917">
    <property type="entry name" value="C-terminal domain of alpha and beta subunits of F1 ATP synthase"/>
    <property type="match status" value="1"/>
</dbReference>
<evidence type="ECO:0000256" key="5">
    <source>
        <dbReference type="ARBA" id="ARBA00022741"/>
    </source>
</evidence>
<comment type="subunit">
    <text evidence="13">F-type ATPases have 2 components, CF(1) - the catalytic core - and CF(0) - the membrane proton channel. CF(1) has five subunits: alpha(3), beta(3), gamma(1), delta(1), epsilon(1). CF(0) has three main subunits: a(1), b(2) and c(9-12). The alpha and beta chains form an alternating ring which encloses part of the gamma chain. CF(1) is attached to CF(0) by a central stalk formed by the gamma and epsilon chains, while a peripheral stalk is formed by the delta and b chains.</text>
</comment>
<dbReference type="SUPFAM" id="SSF52540">
    <property type="entry name" value="P-loop containing nucleoside triphosphate hydrolases"/>
    <property type="match status" value="1"/>
</dbReference>
<keyword evidence="4 17" id="KW-0813">Transport</keyword>
<dbReference type="Proteomes" id="UP000324831">
    <property type="component" value="Unassembled WGS sequence"/>
</dbReference>
<proteinExistence type="inferred from homology"/>
<dbReference type="Pfam" id="PF00006">
    <property type="entry name" value="ATP-synt_ab"/>
    <property type="match status" value="1"/>
</dbReference>
<dbReference type="InterPro" id="IPR033732">
    <property type="entry name" value="ATP_synth_F1_a_nt-bd_dom"/>
</dbReference>
<dbReference type="NCBIfam" id="NF009884">
    <property type="entry name" value="PRK13343.1"/>
    <property type="match status" value="1"/>
</dbReference>
<evidence type="ECO:0000259" key="18">
    <source>
        <dbReference type="Pfam" id="PF00006"/>
    </source>
</evidence>
<dbReference type="InterPro" id="IPR023366">
    <property type="entry name" value="ATP_synth_asu-like_sf"/>
</dbReference>
<evidence type="ECO:0000256" key="14">
    <source>
        <dbReference type="ARBA" id="ARBA00069868"/>
    </source>
</evidence>
<evidence type="ECO:0000256" key="12">
    <source>
        <dbReference type="ARBA" id="ARBA00048383"/>
    </source>
</evidence>
<protein>
    <recommendedName>
        <fullName evidence="14 17">ATP synthase subunit alpha</fullName>
        <ecNumber evidence="3 17">7.1.2.2</ecNumber>
    </recommendedName>
    <alternativeName>
        <fullName evidence="15 17">ATP synthase F1 sector subunit alpha</fullName>
    </alternativeName>
    <alternativeName>
        <fullName evidence="16 17">F-ATPase subunit alpha</fullName>
    </alternativeName>
</protein>
<keyword evidence="17" id="KW-0375">Hydrogen ion transport</keyword>
<dbReference type="GO" id="GO:0005886">
    <property type="term" value="C:plasma membrane"/>
    <property type="evidence" value="ECO:0007669"/>
    <property type="project" value="UniProtKB-SubCell"/>
</dbReference>
<evidence type="ECO:0000256" key="11">
    <source>
        <dbReference type="ARBA" id="ARBA00023310"/>
    </source>
</evidence>
<dbReference type="AlphaFoldDB" id="A0A478FUV3"/>
<evidence type="ECO:0000259" key="19">
    <source>
        <dbReference type="Pfam" id="PF00306"/>
    </source>
</evidence>
<dbReference type="Gene3D" id="1.20.150.20">
    <property type="entry name" value="ATP synthase alpha/beta chain, C-terminal domain"/>
    <property type="match status" value="1"/>
</dbReference>
<feature type="domain" description="ATP synthase alpha subunit C-terminal" evidence="19">
    <location>
        <begin position="372"/>
        <end position="480"/>
    </location>
</feature>
<sequence>MPDLKLDTHTEAIKDLIKNYKKTSVSSEIGQVVTNSDGILTISGLNDVQLNEVVIINDKFYALVLSLNADLIGAVMLSEYDEVKEGNLVKRSGRSFSAPVGSQLLGRAISVVGRQIDGGLDLGDLPMEQVERIAPGVMERQTVSEPLYTGILAIDSLIPIGKGQRELIIGDRQTGKTSIAIDAIINQKGKDCYCVYVSIGQKNSTLFQLIQKLKDKDALSYTTIVNASASDLPSLKYLAPFVGITIAEKWMREGKDVLIVYDDLTQHAIAYRTMSLLLNFAPGREAFPGDVFYLHSRLLERAGRLSKEYGGGSITALPIIQTQADDISAYIPTNVISITDGQIFLKTMLFNQGQRPAIDVGLSVSRVGGSAQKKAIKDMSSTMKLELAQYFEVLEFSRFGSELNDHTKNTLDLGAKIQKCLIQKLNKPRSPAEELFILCLIRERYILKVEDVNDVVEYLDVALNNFAKSDLPNSINFDVSTPLEHREKMRDIAYSSYEEFLLVKQQRQEEK</sequence>
<dbReference type="InterPro" id="IPR004100">
    <property type="entry name" value="ATPase_F1/V1/A1_a/bsu_N"/>
</dbReference>
<dbReference type="GO" id="GO:0045259">
    <property type="term" value="C:proton-transporting ATP synthase complex"/>
    <property type="evidence" value="ECO:0007669"/>
    <property type="project" value="UniProtKB-KW"/>
</dbReference>
<accession>A0A478FUV3</accession>
<dbReference type="SUPFAM" id="SSF50615">
    <property type="entry name" value="N-terminal domain of alpha and beta subunits of F1 ATP synthase"/>
    <property type="match status" value="1"/>
</dbReference>
<keyword evidence="7 17" id="KW-1278">Translocase</keyword>
<evidence type="ECO:0000256" key="3">
    <source>
        <dbReference type="ARBA" id="ARBA00012473"/>
    </source>
</evidence>
<dbReference type="RefSeq" id="WP_216083280.1">
    <property type="nucleotide sequence ID" value="NZ_CACTIB010000020.1"/>
</dbReference>
<evidence type="ECO:0000256" key="6">
    <source>
        <dbReference type="ARBA" id="ARBA00022840"/>
    </source>
</evidence>
<dbReference type="InterPro" id="IPR038376">
    <property type="entry name" value="ATP_synth_asu_C_sf"/>
</dbReference>
<organism evidence="21 22">
    <name type="scientific">Candidatus Mycoplasma haematohominis</name>
    <dbReference type="NCBI Taxonomy" id="1494318"/>
    <lineage>
        <taxon>Bacteria</taxon>
        <taxon>Bacillati</taxon>
        <taxon>Mycoplasmatota</taxon>
        <taxon>Mollicutes</taxon>
        <taxon>Mycoplasmataceae</taxon>
        <taxon>Mycoplasma</taxon>
    </lineage>
</organism>
<dbReference type="GO" id="GO:0005524">
    <property type="term" value="F:ATP binding"/>
    <property type="evidence" value="ECO:0007669"/>
    <property type="project" value="UniProtKB-UniRule"/>
</dbReference>
<dbReference type="EC" id="7.1.2.2" evidence="3 17"/>
<evidence type="ECO:0000256" key="2">
    <source>
        <dbReference type="ARBA" id="ARBA00008936"/>
    </source>
</evidence>
<comment type="subcellular location">
    <subcellularLocation>
        <location evidence="1 17">Cell membrane</location>
        <topology evidence="1 17">Peripheral membrane protein</topology>
    </subcellularLocation>
</comment>
<dbReference type="Gene3D" id="2.40.30.20">
    <property type="match status" value="1"/>
</dbReference>
<keyword evidence="9 17" id="KW-0472">Membrane</keyword>
<evidence type="ECO:0000256" key="9">
    <source>
        <dbReference type="ARBA" id="ARBA00023136"/>
    </source>
</evidence>
<dbReference type="CDD" id="cd01132">
    <property type="entry name" value="F1-ATPase_alpha_CD"/>
    <property type="match status" value="1"/>
</dbReference>
<dbReference type="InterPro" id="IPR036121">
    <property type="entry name" value="ATPase_F1/V1/A1_a/bsu_N_sf"/>
</dbReference>
<evidence type="ECO:0000256" key="8">
    <source>
        <dbReference type="ARBA" id="ARBA00023065"/>
    </source>
</evidence>
<dbReference type="HAMAP" id="MF_01346">
    <property type="entry name" value="ATP_synth_alpha_bact"/>
    <property type="match status" value="1"/>
</dbReference>
<dbReference type="FunFam" id="3.40.50.300:FF:000002">
    <property type="entry name" value="ATP synthase subunit alpha"/>
    <property type="match status" value="1"/>
</dbReference>
<reference evidence="21 22" key="1">
    <citation type="submission" date="2019-01" db="EMBL/GenBank/DDBJ databases">
        <title>Draft genome sequences of Candidatus Mycoplasma haemohominis SWG34-3 identified from a patient with pyrexia, anemia and liver dysfunction.</title>
        <authorList>
            <person name="Sekizuka T."/>
            <person name="Hattori N."/>
            <person name="Katano H."/>
            <person name="Takuma T."/>
            <person name="Ito T."/>
            <person name="Arai N."/>
            <person name="Yanai R."/>
            <person name="Ishii S."/>
            <person name="Miura Y."/>
            <person name="Tokunaga T."/>
            <person name="Watanabe H."/>
            <person name="Nomura N."/>
            <person name="Eguchi J."/>
            <person name="Arai T."/>
            <person name="Hasegawa H."/>
            <person name="Nakamaki T."/>
            <person name="Wakita T."/>
            <person name="Niki Y."/>
            <person name="Kuroda M."/>
        </authorList>
    </citation>
    <scope>NUCLEOTIDE SEQUENCE [LARGE SCALE GENOMIC DNA]</scope>
    <source>
        <strain evidence="21">SWG34-3</strain>
    </source>
</reference>
<dbReference type="CDD" id="cd18116">
    <property type="entry name" value="ATP-synt_F1_alpha_N"/>
    <property type="match status" value="1"/>
</dbReference>
<dbReference type="Gene3D" id="3.40.50.300">
    <property type="entry name" value="P-loop containing nucleotide triphosphate hydrolases"/>
    <property type="match status" value="1"/>
</dbReference>
<dbReference type="InterPro" id="IPR020003">
    <property type="entry name" value="ATPase_a/bsu_AS"/>
</dbReference>
<feature type="binding site" evidence="17">
    <location>
        <begin position="170"/>
        <end position="177"/>
    </location>
    <ligand>
        <name>ATP</name>
        <dbReference type="ChEBI" id="CHEBI:30616"/>
    </ligand>
</feature>
<dbReference type="PROSITE" id="PS00152">
    <property type="entry name" value="ATPASE_ALPHA_BETA"/>
    <property type="match status" value="1"/>
</dbReference>
<comment type="similarity">
    <text evidence="2 17">Belongs to the ATPase alpha/beta chains family.</text>
</comment>